<comment type="cofactor">
    <cofactor evidence="1 8 9">
        <name>pyridoxal 5'-phosphate</name>
        <dbReference type="ChEBI" id="CHEBI:597326"/>
    </cofactor>
</comment>
<dbReference type="PANTHER" id="PTHR11680:SF50">
    <property type="entry name" value="SERINE HYDROXYMETHYLTRANSFERASE"/>
    <property type="match status" value="1"/>
</dbReference>
<evidence type="ECO:0000256" key="7">
    <source>
        <dbReference type="ARBA" id="ARBA00022898"/>
    </source>
</evidence>
<dbReference type="GO" id="GO:0035999">
    <property type="term" value="P:tetrahydrofolate interconversion"/>
    <property type="evidence" value="ECO:0007669"/>
    <property type="project" value="UniProtKB-UniRule"/>
</dbReference>
<dbReference type="PIRSF" id="PIRSF000412">
    <property type="entry name" value="SHMT"/>
    <property type="match status" value="1"/>
</dbReference>
<keyword evidence="7 8" id="KW-0663">Pyridoxal phosphate</keyword>
<dbReference type="UniPathway" id="UPA00288">
    <property type="reaction ID" value="UER01023"/>
</dbReference>
<dbReference type="AlphaFoldDB" id="Q89HS7"/>
<dbReference type="PATRIC" id="fig|224911.5.peg.6034"/>
<comment type="subcellular location">
    <subcellularLocation>
        <location evidence="8">Cytoplasm</location>
    </subcellularLocation>
</comment>
<dbReference type="InterPro" id="IPR015422">
    <property type="entry name" value="PyrdxlP-dep_Trfase_small"/>
</dbReference>
<dbReference type="EnsemblBacteria" id="BAC51177">
    <property type="protein sequence ID" value="BAC51177"/>
    <property type="gene ID" value="BAC51177"/>
</dbReference>
<keyword evidence="5 8" id="KW-0028">Amino-acid biosynthesis</keyword>
<feature type="site" description="Plays an important role in substrate specificity" evidence="8">
    <location>
        <position position="262"/>
    </location>
</feature>
<comment type="caution">
    <text evidence="8">Lacks conserved residue(s) required for the propagation of feature annotation.</text>
</comment>
<dbReference type="InterPro" id="IPR015424">
    <property type="entry name" value="PyrdxlP-dep_Trfase"/>
</dbReference>
<dbReference type="CDD" id="cd00378">
    <property type="entry name" value="SHMT"/>
    <property type="match status" value="1"/>
</dbReference>
<dbReference type="UniPathway" id="UPA00193"/>
<feature type="modified residue" description="N6-(pyridoxal phosphate)lysine" evidence="8 9">
    <location>
        <position position="263"/>
    </location>
</feature>
<keyword evidence="6 8" id="KW-0808">Transferase</keyword>
<dbReference type="GO" id="GO:0019264">
    <property type="term" value="P:glycine biosynthetic process from serine"/>
    <property type="evidence" value="ECO:0000318"/>
    <property type="project" value="GO_Central"/>
</dbReference>
<dbReference type="Proteomes" id="UP000002526">
    <property type="component" value="Chromosome"/>
</dbReference>
<comment type="subunit">
    <text evidence="8">Homodimer.</text>
</comment>
<dbReference type="PROSITE" id="PS00096">
    <property type="entry name" value="SHMT"/>
    <property type="match status" value="1"/>
</dbReference>
<evidence type="ECO:0000259" key="11">
    <source>
        <dbReference type="Pfam" id="PF00464"/>
    </source>
</evidence>
<evidence type="ECO:0000256" key="5">
    <source>
        <dbReference type="ARBA" id="ARBA00022605"/>
    </source>
</evidence>
<dbReference type="PANTHER" id="PTHR11680">
    <property type="entry name" value="SERINE HYDROXYMETHYLTRANSFERASE"/>
    <property type="match status" value="1"/>
</dbReference>
<evidence type="ECO:0000256" key="4">
    <source>
        <dbReference type="ARBA" id="ARBA00022563"/>
    </source>
</evidence>
<dbReference type="GO" id="GO:0046653">
    <property type="term" value="P:tetrahydrofolate metabolic process"/>
    <property type="evidence" value="ECO:0000318"/>
    <property type="project" value="GO_Central"/>
</dbReference>
<organism evidence="12 13">
    <name type="scientific">Bradyrhizobium diazoefficiens (strain JCM 10833 / BCRC 13528 / IAM 13628 / NBRC 14792 / USDA 110)</name>
    <dbReference type="NCBI Taxonomy" id="224911"/>
    <lineage>
        <taxon>Bacteria</taxon>
        <taxon>Pseudomonadati</taxon>
        <taxon>Pseudomonadota</taxon>
        <taxon>Alphaproteobacteria</taxon>
        <taxon>Hyphomicrobiales</taxon>
        <taxon>Nitrobacteraceae</taxon>
        <taxon>Bradyrhizobium</taxon>
    </lineage>
</organism>
<dbReference type="InterPro" id="IPR019798">
    <property type="entry name" value="Ser_HO-MeTrfase_PLP_BS"/>
</dbReference>
<evidence type="ECO:0000313" key="13">
    <source>
        <dbReference type="Proteomes" id="UP000002526"/>
    </source>
</evidence>
<evidence type="ECO:0000256" key="1">
    <source>
        <dbReference type="ARBA" id="ARBA00001933"/>
    </source>
</evidence>
<evidence type="ECO:0000256" key="10">
    <source>
        <dbReference type="SAM" id="MobiDB-lite"/>
    </source>
</evidence>
<keyword evidence="4 8" id="KW-0554">One-carbon metabolism</keyword>
<dbReference type="eggNOG" id="COG0112">
    <property type="taxonomic scope" value="Bacteria"/>
</dbReference>
<dbReference type="Gene3D" id="3.90.1150.10">
    <property type="entry name" value="Aspartate Aminotransferase, domain 1"/>
    <property type="match status" value="1"/>
</dbReference>
<dbReference type="GO" id="GO:0030170">
    <property type="term" value="F:pyridoxal phosphate binding"/>
    <property type="evidence" value="ECO:0000318"/>
    <property type="project" value="GO_Central"/>
</dbReference>
<comment type="catalytic activity">
    <reaction evidence="8">
        <text>(6R)-5,10-methylene-5,6,7,8-tetrahydrofolate + glycine + H2O = (6S)-5,6,7,8-tetrahydrofolate + L-serine</text>
        <dbReference type="Rhea" id="RHEA:15481"/>
        <dbReference type="ChEBI" id="CHEBI:15377"/>
        <dbReference type="ChEBI" id="CHEBI:15636"/>
        <dbReference type="ChEBI" id="CHEBI:33384"/>
        <dbReference type="ChEBI" id="CHEBI:57305"/>
        <dbReference type="ChEBI" id="CHEBI:57453"/>
        <dbReference type="EC" id="2.1.2.1"/>
    </reaction>
</comment>
<feature type="binding site" evidence="8">
    <location>
        <position position="152"/>
    </location>
    <ligand>
        <name>(6S)-5,6,7,8-tetrahydrofolate</name>
        <dbReference type="ChEBI" id="CHEBI:57453"/>
    </ligand>
</feature>
<dbReference type="InterPro" id="IPR015421">
    <property type="entry name" value="PyrdxlP-dep_Trfase_major"/>
</dbReference>
<proteinExistence type="inferred from homology"/>
<dbReference type="NCBIfam" id="NF000586">
    <property type="entry name" value="PRK00011.1"/>
    <property type="match status" value="1"/>
</dbReference>
<dbReference type="OrthoDB" id="9803846at2"/>
<dbReference type="InterPro" id="IPR001085">
    <property type="entry name" value="Ser_HO-MeTrfase"/>
</dbReference>
<feature type="region of interest" description="Disordered" evidence="10">
    <location>
        <begin position="382"/>
        <end position="406"/>
    </location>
</feature>
<accession>Q89HS7</accession>
<reference evidence="13" key="1">
    <citation type="journal article" date="2002" name="DNA Res.">
        <title>Complete genomic sequence of nitrogen-fixing symbiotic bacterium Bradyrhizobium japonicum USDA110.</title>
        <authorList>
            <person name="Kaneko T."/>
            <person name="Nakamura Y."/>
            <person name="Sato S."/>
            <person name="Minamisawa K."/>
            <person name="Uchiumi T."/>
            <person name="Sasamoto S."/>
            <person name="Watanabe A."/>
            <person name="Idesawa K."/>
            <person name="Iriguchi M."/>
            <person name="Kawashima K."/>
            <person name="Kohara M."/>
            <person name="Matsumoto M."/>
            <person name="Shimpo S."/>
            <person name="Tsuruoka H."/>
            <person name="Wada T."/>
            <person name="Yamada M."/>
            <person name="Tabata S."/>
        </authorList>
    </citation>
    <scope>NUCLEOTIDE SEQUENCE [LARGE SCALE GENOMIC DNA]</scope>
    <source>
        <strain evidence="13">JCM 10833 / BCRC 13528 / IAM 13628 / NBRC 14792 / USDA 110</strain>
    </source>
</reference>
<evidence type="ECO:0000256" key="6">
    <source>
        <dbReference type="ARBA" id="ARBA00022679"/>
    </source>
</evidence>
<comment type="pathway">
    <text evidence="8">Amino-acid biosynthesis; glycine biosynthesis; glycine from L-serine: step 1/1.</text>
</comment>
<dbReference type="Pfam" id="PF00464">
    <property type="entry name" value="SHMT"/>
    <property type="match status" value="1"/>
</dbReference>
<comment type="function">
    <text evidence="8">Catalyzes the reversible interconversion of serine and glycine with tetrahydrofolate (THF) serving as the one-carbon carrier. This reaction serves as the major source of one-carbon groups required for the biosynthesis of purines, thymidylate, methionine, and other important biomolecules. Also exhibits THF-independent aldolase activity toward beta-hydroxyamino acids, producing glycine and aldehydes, via a retro-aldol mechanism.</text>
</comment>
<dbReference type="KEGG" id="bja:bll5912"/>
<keyword evidence="13" id="KW-1185">Reference proteome</keyword>
<dbReference type="InterPro" id="IPR049943">
    <property type="entry name" value="Ser_HO-MeTrfase-like"/>
</dbReference>
<dbReference type="GO" id="GO:0005829">
    <property type="term" value="C:cytosol"/>
    <property type="evidence" value="ECO:0000318"/>
    <property type="project" value="GO_Central"/>
</dbReference>
<dbReference type="GO" id="GO:0004372">
    <property type="term" value="F:glycine hydroxymethyltransferase activity"/>
    <property type="evidence" value="ECO:0000318"/>
    <property type="project" value="GO_Central"/>
</dbReference>
<evidence type="ECO:0000256" key="3">
    <source>
        <dbReference type="ARBA" id="ARBA00022490"/>
    </source>
</evidence>
<evidence type="ECO:0000256" key="9">
    <source>
        <dbReference type="PIRSR" id="PIRSR000412-50"/>
    </source>
</evidence>
<keyword evidence="3 8" id="KW-0963">Cytoplasm</keyword>
<comment type="pathway">
    <text evidence="8">One-carbon metabolism; tetrahydrofolate interconversion.</text>
</comment>
<gene>
    <name evidence="8 12" type="primary">glyA</name>
</gene>
<dbReference type="SUPFAM" id="SSF53383">
    <property type="entry name" value="PLP-dependent transferases"/>
    <property type="match status" value="1"/>
</dbReference>
<dbReference type="InParanoid" id="Q89HS7"/>
<sequence>MESTTVKREGFRRRSPGQPICWKNSVLRSPSMPSFRNELSINDQEIAAALVGEERRQQDGVELIPSENYTYPEVLELLGSVFTNKYSEGYPGRRYYGGQQYTDEIERLARERACSLFRAEHANVQPLSGSPMNQAVYLGLLEPGDTILAMDLSHGGHLTHGAPVSHMGRLFNFIRYKTAPSNGGAIDFDELRAIAREARPKMVLCGYSSYPRDLDYAAFKSIADEVGALTMADVSHYGGLVAANVMRNPLDAGFDVMTTTSHKTLRGPRGGIILCRKENAGRIDASVFPGLQGGPHMNVVAGIAVTLKKAATSDFQVYARQVLRNAKVLAGALMERGMKLVTDGTDNHMMVVDTAASVGLDGRAAEDVLDAIAITTNKQVIPDDPRPPLRPSGIRLGTPAATTRGMGEPEMRRIGEFIAAALQANGNDVVVARLRSECVEMCRAFPVPGVMSRANSVAKT</sequence>
<dbReference type="STRING" id="224911.AAV28_27095"/>
<dbReference type="InterPro" id="IPR039429">
    <property type="entry name" value="SHMT-like_dom"/>
</dbReference>
<evidence type="ECO:0000256" key="8">
    <source>
        <dbReference type="HAMAP-Rule" id="MF_00051"/>
    </source>
</evidence>
<protein>
    <recommendedName>
        <fullName evidence="8">Serine hydroxymethyltransferase</fullName>
        <shortName evidence="8">SHMT</shortName>
        <shortName evidence="8">Serine methylase</shortName>
        <ecNumber evidence="8">2.1.2.1</ecNumber>
    </recommendedName>
</protein>
<feature type="domain" description="Serine hydroxymethyltransferase-like" evidence="11">
    <location>
        <begin position="40"/>
        <end position="418"/>
    </location>
</feature>
<dbReference type="PhylomeDB" id="Q89HS7"/>
<name>Q89HS7_BRADU</name>
<feature type="binding site" evidence="8">
    <location>
        <begin position="156"/>
        <end position="158"/>
    </location>
    <ligand>
        <name>(6S)-5,6,7,8-tetrahydrofolate</name>
        <dbReference type="ChEBI" id="CHEBI:57453"/>
    </ligand>
</feature>
<evidence type="ECO:0000256" key="2">
    <source>
        <dbReference type="ARBA" id="ARBA00006376"/>
    </source>
</evidence>
<evidence type="ECO:0000313" key="12">
    <source>
        <dbReference type="EMBL" id="BAC51177.1"/>
    </source>
</evidence>
<comment type="similarity">
    <text evidence="2 8">Belongs to the SHMT family.</text>
</comment>
<dbReference type="HOGENOM" id="CLU_022477_2_1_5"/>
<dbReference type="EMBL" id="BA000040">
    <property type="protein sequence ID" value="BAC51177.1"/>
    <property type="molecule type" value="Genomic_DNA"/>
</dbReference>
<dbReference type="Gene3D" id="3.40.640.10">
    <property type="entry name" value="Type I PLP-dependent aspartate aminotransferase-like (Major domain)"/>
    <property type="match status" value="1"/>
</dbReference>
<dbReference type="HAMAP" id="MF_00051">
    <property type="entry name" value="SHMT"/>
    <property type="match status" value="1"/>
</dbReference>
<dbReference type="EC" id="2.1.2.1" evidence="8"/>